<name>A0A382UDM2_9ZZZZ</name>
<evidence type="ECO:0000259" key="1">
    <source>
        <dbReference type="PROSITE" id="PS51880"/>
    </source>
</evidence>
<feature type="non-terminal residue" evidence="2">
    <location>
        <position position="32"/>
    </location>
</feature>
<dbReference type="PROSITE" id="PS51880">
    <property type="entry name" value="TGS"/>
    <property type="match status" value="1"/>
</dbReference>
<organism evidence="2">
    <name type="scientific">marine metagenome</name>
    <dbReference type="NCBI Taxonomy" id="408172"/>
    <lineage>
        <taxon>unclassified sequences</taxon>
        <taxon>metagenomes</taxon>
        <taxon>ecological metagenomes</taxon>
    </lineage>
</organism>
<feature type="domain" description="TGS" evidence="1">
    <location>
        <begin position="8"/>
        <end position="32"/>
    </location>
</feature>
<dbReference type="InterPro" id="IPR012675">
    <property type="entry name" value="Beta-grasp_dom_sf"/>
</dbReference>
<dbReference type="Gene3D" id="3.10.20.30">
    <property type="match status" value="1"/>
</dbReference>
<feature type="non-terminal residue" evidence="2">
    <location>
        <position position="1"/>
    </location>
</feature>
<protein>
    <recommendedName>
        <fullName evidence="1">TGS domain-containing protein</fullName>
    </recommendedName>
</protein>
<dbReference type="EMBL" id="UINC01143081">
    <property type="protein sequence ID" value="SVD31798.1"/>
    <property type="molecule type" value="Genomic_DNA"/>
</dbReference>
<gene>
    <name evidence="2" type="ORF">METZ01_LOCUS384652</name>
</gene>
<sequence>VSETVIQNKVTITLPDGSIRDFAKGVTLSEVA</sequence>
<evidence type="ECO:0000313" key="2">
    <source>
        <dbReference type="EMBL" id="SVD31798.1"/>
    </source>
</evidence>
<reference evidence="2" key="1">
    <citation type="submission" date="2018-05" db="EMBL/GenBank/DDBJ databases">
        <authorList>
            <person name="Lanie J.A."/>
            <person name="Ng W.-L."/>
            <person name="Kazmierczak K.M."/>
            <person name="Andrzejewski T.M."/>
            <person name="Davidsen T.M."/>
            <person name="Wayne K.J."/>
            <person name="Tettelin H."/>
            <person name="Glass J.I."/>
            <person name="Rusch D."/>
            <person name="Podicherti R."/>
            <person name="Tsui H.-C.T."/>
            <person name="Winkler M.E."/>
        </authorList>
    </citation>
    <scope>NUCLEOTIDE SEQUENCE</scope>
</reference>
<proteinExistence type="predicted"/>
<accession>A0A382UDM2</accession>
<dbReference type="AlphaFoldDB" id="A0A382UDM2"/>
<dbReference type="InterPro" id="IPR004095">
    <property type="entry name" value="TGS"/>
</dbReference>